<dbReference type="InterPro" id="IPR050238">
    <property type="entry name" value="DNA_Rep/Repair_Clamp_Loader"/>
</dbReference>
<dbReference type="PANTHER" id="PTHR11669">
    <property type="entry name" value="REPLICATION FACTOR C / DNA POLYMERASE III GAMMA-TAU SUBUNIT"/>
    <property type="match status" value="1"/>
</dbReference>
<dbReference type="STRING" id="1003.SAMN04488541_101083"/>
<dbReference type="AlphaFoldDB" id="A0A1I2ELQ6"/>
<dbReference type="OrthoDB" id="9811073at2"/>
<sequence>MQFSQIIGLEDIKQTLVQSVNKNHVAHAQLFLGIEGSANLALAVAYATFLNCENKTETSTDSCGTCPSCYKMNRLIHPDLHFIFPTATTKQITKRDEAVSQAFMKEWREFFTKNPYNSLKAWSLAFGAEGKQCIIPVEDGRNIIRSLALKAFEAEYKVLIIWLPELMNVNAANAILKILEEPPEKTIFLLVANSAENMLATIQSRTQLVLIRPFKDEEIKKHLTEVWKTDEERASQIAMLADGNMNEAYRLLNDTQNLSQDTFRDWMRLCFRFDIPNLIKEADKFNDLEKEAQKSLLQYGMNLLREAFVYKFGGEHLVRADKQSLEFIKNFSKVIHEANVEKLQNKFNEAYFHLERNANSKILFLDLSLQVAGIFKQ</sequence>
<dbReference type="PANTHER" id="PTHR11669:SF8">
    <property type="entry name" value="DNA POLYMERASE III SUBUNIT DELTA"/>
    <property type="match status" value="1"/>
</dbReference>
<gene>
    <name evidence="1" type="ORF">SAMN04488541_101083</name>
</gene>
<name>A0A1I2ELQ6_9BACT</name>
<protein>
    <submittedName>
        <fullName evidence="1">DNA polymerase-3 subunit delta</fullName>
    </submittedName>
</protein>
<dbReference type="Gene3D" id="3.40.50.300">
    <property type="entry name" value="P-loop containing nucleotide triphosphate hydrolases"/>
    <property type="match status" value="1"/>
</dbReference>
<dbReference type="RefSeq" id="WP_091542571.1">
    <property type="nucleotide sequence ID" value="NZ_FONY01000010.1"/>
</dbReference>
<dbReference type="InterPro" id="IPR027417">
    <property type="entry name" value="P-loop_NTPase"/>
</dbReference>
<dbReference type="Proteomes" id="UP000199513">
    <property type="component" value="Unassembled WGS sequence"/>
</dbReference>
<dbReference type="EMBL" id="FONY01000010">
    <property type="protein sequence ID" value="SFE93719.1"/>
    <property type="molecule type" value="Genomic_DNA"/>
</dbReference>
<evidence type="ECO:0000313" key="1">
    <source>
        <dbReference type="EMBL" id="SFE93719.1"/>
    </source>
</evidence>
<accession>A0A1I2ELQ6</accession>
<dbReference type="Pfam" id="PF13177">
    <property type="entry name" value="DNA_pol3_delta2"/>
    <property type="match status" value="1"/>
</dbReference>
<keyword evidence="2" id="KW-1185">Reference proteome</keyword>
<evidence type="ECO:0000313" key="2">
    <source>
        <dbReference type="Proteomes" id="UP000199513"/>
    </source>
</evidence>
<dbReference type="GO" id="GO:0006261">
    <property type="term" value="P:DNA-templated DNA replication"/>
    <property type="evidence" value="ECO:0007669"/>
    <property type="project" value="TreeGrafter"/>
</dbReference>
<reference evidence="1 2" key="1">
    <citation type="submission" date="2016-10" db="EMBL/GenBank/DDBJ databases">
        <authorList>
            <person name="de Groot N.N."/>
        </authorList>
    </citation>
    <scope>NUCLEOTIDE SEQUENCE [LARGE SCALE GENOMIC DNA]</scope>
    <source>
        <strain>GEY</strain>
        <strain evidence="2">DSM 9560</strain>
    </source>
</reference>
<proteinExistence type="predicted"/>
<dbReference type="SUPFAM" id="SSF52540">
    <property type="entry name" value="P-loop containing nucleoside triphosphate hydrolases"/>
    <property type="match status" value="1"/>
</dbReference>
<organism evidence="1 2">
    <name type="scientific">Thermoflexibacter ruber</name>
    <dbReference type="NCBI Taxonomy" id="1003"/>
    <lineage>
        <taxon>Bacteria</taxon>
        <taxon>Pseudomonadati</taxon>
        <taxon>Bacteroidota</taxon>
        <taxon>Cytophagia</taxon>
        <taxon>Cytophagales</taxon>
        <taxon>Thermoflexibacteraceae</taxon>
        <taxon>Thermoflexibacter</taxon>
    </lineage>
</organism>